<dbReference type="GO" id="GO:0005737">
    <property type="term" value="C:cytoplasm"/>
    <property type="evidence" value="ECO:0007669"/>
    <property type="project" value="TreeGrafter"/>
</dbReference>
<dbReference type="AlphaFoldDB" id="A0A975A0Y4"/>
<evidence type="ECO:0000313" key="3">
    <source>
        <dbReference type="Proteomes" id="UP000662783"/>
    </source>
</evidence>
<sequence>MISYWEKESFIEYDAVIIGSGIVGLSTAISLKEKSPNLSILVLERGLLPTGASTKNAGFACFGSLTELINDLNTIGESGTLELVNERWEGLKKLRSRIGDENFDYYNNGGYELIREKEMKYLDKIEEVNELLSLLFDKPVFQLSESKIKEFGFNESDIKSMIFNQYEGQIHTGKMMSQLIKIAQKLGVSIWTGAEVQNIIDSGDQVEIDVKNNTNNLTLKAGKVAVCTNAFTNKLINNLDIAPGRGIVLVTKPIKDLPFQGVFHIDEGYYYFRNEGKRVIFGGGRNMDFKSETTTSLEINQQIEQELRRQLKEIILPNHHFEVEHTWAGIMAFGENKVPIFKEYTKNIHLGVRLGGMGVAIGSQMGEKLAQKML</sequence>
<name>A0A975A0Y4_9BACT</name>
<dbReference type="Proteomes" id="UP000662783">
    <property type="component" value="Chromosome"/>
</dbReference>
<dbReference type="InterPro" id="IPR006076">
    <property type="entry name" value="FAD-dep_OxRdtase"/>
</dbReference>
<feature type="domain" description="FAD dependent oxidoreductase" evidence="1">
    <location>
        <begin position="14"/>
        <end position="371"/>
    </location>
</feature>
<dbReference type="PANTHER" id="PTHR13847">
    <property type="entry name" value="SARCOSINE DEHYDROGENASE-RELATED"/>
    <property type="match status" value="1"/>
</dbReference>
<dbReference type="PANTHER" id="PTHR13847:SF281">
    <property type="entry name" value="FAD DEPENDENT OXIDOREDUCTASE DOMAIN-CONTAINING PROTEIN"/>
    <property type="match status" value="1"/>
</dbReference>
<accession>A0A975A0Y4</accession>
<evidence type="ECO:0000259" key="1">
    <source>
        <dbReference type="Pfam" id="PF01266"/>
    </source>
</evidence>
<dbReference type="Gene3D" id="3.50.50.60">
    <property type="entry name" value="FAD/NAD(P)-binding domain"/>
    <property type="match status" value="1"/>
</dbReference>
<proteinExistence type="predicted"/>
<protein>
    <submittedName>
        <fullName evidence="2">FAD-binding oxidoreductase</fullName>
    </submittedName>
</protein>
<gene>
    <name evidence="2" type="ORF">JR347_00970</name>
</gene>
<reference evidence="2" key="1">
    <citation type="submission" date="2021-02" db="EMBL/GenBank/DDBJ databases">
        <title>Fulvivirga sp. S481 isolated from sea water.</title>
        <authorList>
            <person name="Bae S.S."/>
            <person name="Baek K."/>
        </authorList>
    </citation>
    <scope>NUCLEOTIDE SEQUENCE</scope>
    <source>
        <strain evidence="2">S481</strain>
    </source>
</reference>
<dbReference type="SUPFAM" id="SSF51905">
    <property type="entry name" value="FAD/NAD(P)-binding domain"/>
    <property type="match status" value="1"/>
</dbReference>
<dbReference type="InterPro" id="IPR036188">
    <property type="entry name" value="FAD/NAD-bd_sf"/>
</dbReference>
<dbReference type="Gene3D" id="3.30.9.10">
    <property type="entry name" value="D-Amino Acid Oxidase, subunit A, domain 2"/>
    <property type="match status" value="1"/>
</dbReference>
<dbReference type="RefSeq" id="WP_205722199.1">
    <property type="nucleotide sequence ID" value="NZ_CP070608.1"/>
</dbReference>
<evidence type="ECO:0000313" key="2">
    <source>
        <dbReference type="EMBL" id="QSE97690.1"/>
    </source>
</evidence>
<organism evidence="2 3">
    <name type="scientific">Fulvivirga lutea</name>
    <dbReference type="NCBI Taxonomy" id="2810512"/>
    <lineage>
        <taxon>Bacteria</taxon>
        <taxon>Pseudomonadati</taxon>
        <taxon>Bacteroidota</taxon>
        <taxon>Cytophagia</taxon>
        <taxon>Cytophagales</taxon>
        <taxon>Fulvivirgaceae</taxon>
        <taxon>Fulvivirga</taxon>
    </lineage>
</organism>
<dbReference type="Pfam" id="PF01266">
    <property type="entry name" value="DAO"/>
    <property type="match status" value="1"/>
</dbReference>
<dbReference type="EMBL" id="CP070608">
    <property type="protein sequence ID" value="QSE97690.1"/>
    <property type="molecule type" value="Genomic_DNA"/>
</dbReference>
<keyword evidence="3" id="KW-1185">Reference proteome</keyword>
<dbReference type="KEGG" id="fuv:JR347_00970"/>